<dbReference type="AlphaFoldDB" id="G0R6C3"/>
<accession>G0R6C3</accession>
<dbReference type="PANTHER" id="PTHR33667">
    <property type="entry name" value="SI:DKEY-57N24.6"/>
    <property type="match status" value="1"/>
</dbReference>
<gene>
    <name evidence="1" type="ORF">IMG5_203820</name>
</gene>
<dbReference type="RefSeq" id="XP_004023867.1">
    <property type="nucleotide sequence ID" value="XM_004023818.1"/>
</dbReference>
<evidence type="ECO:0000313" key="1">
    <source>
        <dbReference type="EMBL" id="EGR26983.1"/>
    </source>
</evidence>
<protein>
    <submittedName>
        <fullName evidence="1">Uncharacterized protein</fullName>
    </submittedName>
</protein>
<dbReference type="InParanoid" id="G0R6C3"/>
<reference evidence="1 2" key="1">
    <citation type="submission" date="2011-07" db="EMBL/GenBank/DDBJ databases">
        <authorList>
            <person name="Coyne R."/>
            <person name="Brami D."/>
            <person name="Johnson J."/>
            <person name="Hostetler J."/>
            <person name="Hannick L."/>
            <person name="Clark T."/>
            <person name="Cassidy-Hanley D."/>
            <person name="Inman J."/>
        </authorList>
    </citation>
    <scope>NUCLEOTIDE SEQUENCE [LARGE SCALE GENOMIC DNA]</scope>
    <source>
        <strain evidence="1 2">G5</strain>
    </source>
</reference>
<dbReference type="PANTHER" id="PTHR33667:SF7">
    <property type="entry name" value="RIKEN CDNA 1810020O05 GENE"/>
    <property type="match status" value="1"/>
</dbReference>
<dbReference type="STRING" id="857967.G0R6C3"/>
<name>G0R6C3_ICHMU</name>
<dbReference type="Proteomes" id="UP000008983">
    <property type="component" value="Unassembled WGS sequence"/>
</dbReference>
<evidence type="ECO:0000313" key="2">
    <source>
        <dbReference type="Proteomes" id="UP000008983"/>
    </source>
</evidence>
<sequence length="561" mass="65991">MVEKIQEIFYEVNMKAGQFEQGGIRAIATKKLTEQERNSRVLDFLGGFEILDDDFRLFVFEGLSDGVMKLLDEKIPINEPNSESFKILKNSDIKFKERIYQDFNLEIKRIRLRNTLKQILQNADIYIRTKVPENICKALNQISEICKCQNMKTLYQFDLFPLANDLIGIERKYSDSLTLEDIYGHIVDVKQTKKKQQQFAATTQAISVDTKNQKQSQLAAAGTIGNLMTIQNELSLPKQQNKSLKGKTMYLHQTKLKGTIQKNDIKIQNVVQIPENEPVYIYSCQKNNWYEKLMREQREKIKNDKIFFYTYSEQYLGLSIDPYNVEDEKKLALTLEKTQLQSKPEFRTVPPKTLEQYKEHPKKPHESIIEDLAQNPYYEQRVKQEESLKFSKERIRDKSKKDFNQYIGHIDVFSLPEILETEKIKPIEKERLEREKKKKEIEKWQKKLKGDAYIHIKKQMQEHPSQLDKLKGIRDGPALKKGILLKNSRIQNSTLQLEKQIKDIPSSVFHQEPYQNPVDLFQRKIAPEKAVSPYDFDLYQNPEILTKTCIYKPLKLDSMFK</sequence>
<dbReference type="OMA" id="ILMEYNS"/>
<keyword evidence="2" id="KW-1185">Reference proteome</keyword>
<organism evidence="1 2">
    <name type="scientific">Ichthyophthirius multifiliis</name>
    <name type="common">White spot disease agent</name>
    <name type="synonym">Ich</name>
    <dbReference type="NCBI Taxonomy" id="5932"/>
    <lineage>
        <taxon>Eukaryota</taxon>
        <taxon>Sar</taxon>
        <taxon>Alveolata</taxon>
        <taxon>Ciliophora</taxon>
        <taxon>Intramacronucleata</taxon>
        <taxon>Oligohymenophorea</taxon>
        <taxon>Hymenostomatida</taxon>
        <taxon>Ophryoglenina</taxon>
        <taxon>Ichthyophthirius</taxon>
    </lineage>
</organism>
<dbReference type="OrthoDB" id="312583at2759"/>
<proteinExistence type="predicted"/>
<dbReference type="eggNOG" id="ENOG502RT3H">
    <property type="taxonomic scope" value="Eukaryota"/>
</dbReference>
<dbReference type="EMBL" id="GL984395">
    <property type="protein sequence ID" value="EGR26983.1"/>
    <property type="molecule type" value="Genomic_DNA"/>
</dbReference>
<dbReference type="GeneID" id="14903038"/>